<accession>A0A240E8L8</accession>
<protein>
    <submittedName>
        <fullName evidence="1">Uncharacterized protein</fullName>
    </submittedName>
</protein>
<sequence length="237" mass="27463">MITFDDVKIGPNLYQLKELTFNEALKVSVIQKDLNEKRITEFLRNVLVSDQDPLKMFVQERYAILLKYLEKQTNTLLSINIDMQQYLPKLNTDWLPEISVKGAVVRQMSGFEAEYLESKCKSVAEWIACAMAIQLKYDKHEKLDAFPDPEENDFEIHFLERLEYLKSLPQSEFEQHYQVYADLNDLLCTVVDLAVNDQGFVVRGTDDAPLRFCPSAAFIGFVKDVDELRYGNSIQTQ</sequence>
<dbReference type="RefSeq" id="WP_228150379.1">
    <property type="nucleotide sequence ID" value="NZ_BAABHT010000003.1"/>
</dbReference>
<dbReference type="AlphaFoldDB" id="A0A240E8L8"/>
<reference evidence="2" key="1">
    <citation type="submission" date="2016-09" db="EMBL/GenBank/DDBJ databases">
        <authorList>
            <person name="Varghese N."/>
            <person name="Submissions S."/>
        </authorList>
    </citation>
    <scope>NUCLEOTIDE SEQUENCE [LARGE SCALE GENOMIC DNA]</scope>
    <source>
        <strain evidence="2">ANC 4466</strain>
    </source>
</reference>
<organism evidence="1 2">
    <name type="scientific">Acinetobacter puyangensis</name>
    <dbReference type="NCBI Taxonomy" id="1096779"/>
    <lineage>
        <taxon>Bacteria</taxon>
        <taxon>Pseudomonadati</taxon>
        <taxon>Pseudomonadota</taxon>
        <taxon>Gammaproteobacteria</taxon>
        <taxon>Moraxellales</taxon>
        <taxon>Moraxellaceae</taxon>
        <taxon>Acinetobacter</taxon>
    </lineage>
</organism>
<proteinExistence type="predicted"/>
<dbReference type="EMBL" id="OANT01000002">
    <property type="protein sequence ID" value="SNX44255.1"/>
    <property type="molecule type" value="Genomic_DNA"/>
</dbReference>
<evidence type="ECO:0000313" key="2">
    <source>
        <dbReference type="Proteomes" id="UP000219042"/>
    </source>
</evidence>
<name>A0A240E8L8_9GAMM</name>
<dbReference type="Proteomes" id="UP000219042">
    <property type="component" value="Unassembled WGS sequence"/>
</dbReference>
<evidence type="ECO:0000313" key="1">
    <source>
        <dbReference type="EMBL" id="SNX44255.1"/>
    </source>
</evidence>
<gene>
    <name evidence="1" type="ORF">SAMN05421731_102416</name>
</gene>
<keyword evidence="2" id="KW-1185">Reference proteome</keyword>